<dbReference type="PROSITE" id="PS51108">
    <property type="entry name" value="PTS_EIID"/>
    <property type="match status" value="1"/>
</dbReference>
<feature type="transmembrane region" description="Helical" evidence="1">
    <location>
        <begin position="146"/>
        <end position="166"/>
    </location>
</feature>
<feature type="transmembrane region" description="Helical" evidence="1">
    <location>
        <begin position="123"/>
        <end position="140"/>
    </location>
</feature>
<dbReference type="PANTHER" id="PTHR32502:SF23">
    <property type="entry name" value="TRANSPORT PROTEIN, PTS SYSTEM"/>
    <property type="match status" value="1"/>
</dbReference>
<evidence type="ECO:0000313" key="3">
    <source>
        <dbReference type="Proteomes" id="UP000275331"/>
    </source>
</evidence>
<accession>A0A3R9G423</accession>
<feature type="transmembrane region" description="Helical" evidence="1">
    <location>
        <begin position="187"/>
        <end position="210"/>
    </location>
</feature>
<dbReference type="GO" id="GO:0009401">
    <property type="term" value="P:phosphoenolpyruvate-dependent sugar phosphotransferase system"/>
    <property type="evidence" value="ECO:0007669"/>
    <property type="project" value="InterPro"/>
</dbReference>
<organism evidence="2 3">
    <name type="scientific">Atlantibacter subterraneus</name>
    <dbReference type="NCBI Taxonomy" id="255519"/>
    <lineage>
        <taxon>Bacteria</taxon>
        <taxon>Pseudomonadati</taxon>
        <taxon>Pseudomonadota</taxon>
        <taxon>Gammaproteobacteria</taxon>
        <taxon>Enterobacterales</taxon>
        <taxon>Enterobacteriaceae</taxon>
        <taxon>Atlantibacter</taxon>
    </lineage>
</organism>
<dbReference type="OrthoDB" id="9811533at2"/>
<keyword evidence="1" id="KW-0472">Membrane</keyword>
<name>A0A3R9G423_9ENTR</name>
<dbReference type="Pfam" id="PF03613">
    <property type="entry name" value="EIID-AGA"/>
    <property type="match status" value="1"/>
</dbReference>
<evidence type="ECO:0000256" key="1">
    <source>
        <dbReference type="SAM" id="Phobius"/>
    </source>
</evidence>
<dbReference type="InterPro" id="IPR050303">
    <property type="entry name" value="GatZ_KbaZ_carbometab"/>
</dbReference>
<keyword evidence="1" id="KW-0812">Transmembrane</keyword>
<keyword evidence="1" id="KW-1133">Transmembrane helix</keyword>
<protein>
    <submittedName>
        <fullName evidence="2">PTS system mannose/fructose/sorbose family transporter subunit IID</fullName>
    </submittedName>
</protein>
<reference evidence="2 3" key="1">
    <citation type="submission" date="2018-10" db="EMBL/GenBank/DDBJ databases">
        <title>Transmission dynamics of multidrug resistant bacteria on intensive care unit surfaces.</title>
        <authorList>
            <person name="D'Souza A.W."/>
            <person name="Potter R.F."/>
            <person name="Wallace M."/>
            <person name="Shupe A."/>
            <person name="Patel S."/>
            <person name="Sun S."/>
            <person name="Gul D."/>
            <person name="Kwon J.H."/>
            <person name="Andleeb S."/>
            <person name="Burnham C.-A.D."/>
            <person name="Dantas G."/>
        </authorList>
    </citation>
    <scope>NUCLEOTIDE SEQUENCE [LARGE SCALE GENOMIC DNA]</scope>
    <source>
        <strain evidence="2 3">AS_373</strain>
    </source>
</reference>
<evidence type="ECO:0000313" key="2">
    <source>
        <dbReference type="EMBL" id="RSE22096.1"/>
    </source>
</evidence>
<dbReference type="GO" id="GO:0005886">
    <property type="term" value="C:plasma membrane"/>
    <property type="evidence" value="ECO:0007669"/>
    <property type="project" value="TreeGrafter"/>
</dbReference>
<dbReference type="AlphaFoldDB" id="A0A3R9G423"/>
<dbReference type="Proteomes" id="UP000275331">
    <property type="component" value="Unassembled WGS sequence"/>
</dbReference>
<dbReference type="PANTHER" id="PTHR32502">
    <property type="entry name" value="N-ACETYLGALACTOSAMINE PERMEASE II COMPONENT-RELATED"/>
    <property type="match status" value="1"/>
</dbReference>
<dbReference type="RefSeq" id="WP_125295594.1">
    <property type="nucleotide sequence ID" value="NZ_JAPTZM010000005.1"/>
</dbReference>
<proteinExistence type="predicted"/>
<dbReference type="EMBL" id="RHXB01000020">
    <property type="protein sequence ID" value="RSE22096.1"/>
    <property type="molecule type" value="Genomic_DNA"/>
</dbReference>
<feature type="transmembrane region" description="Helical" evidence="1">
    <location>
        <begin position="230"/>
        <end position="250"/>
    </location>
</feature>
<dbReference type="InterPro" id="IPR004704">
    <property type="entry name" value="PTS_IID_man"/>
</dbReference>
<feature type="transmembrane region" description="Helical" evidence="1">
    <location>
        <begin position="257"/>
        <end position="276"/>
    </location>
</feature>
<sequence length="277" mass="29774">MDALPENQIEFEDKTPVTLTRADLNKVAWRTMLLNTSFNYERMQAGGVLFALLPALKKIHANNPEDLKKSLKLHNEFFNTNTFVVPGPLALGLAAESRKEPVATINAVKLAAMAPLAGIGDSLLWATGIPIIGGIAASLASTGNAIAPFFYILAFFLLQNLVRFGLMRVGYRQGIQAITLLKDSTRMITRAATLLGLTVIGGLIAAYVSITTPLVIHAGDAVVTVQKDLLDAISPKLLPLLVTGLLFWLIKYKGAKPLTLISLIAAISLVFSWAGIL</sequence>
<comment type="caution">
    <text evidence="2">The sequence shown here is derived from an EMBL/GenBank/DDBJ whole genome shotgun (WGS) entry which is preliminary data.</text>
</comment>
<gene>
    <name evidence="2" type="ORF">EGT71_21915</name>
</gene>